<keyword evidence="3" id="KW-1185">Reference proteome</keyword>
<keyword evidence="1" id="KW-0119">Carbohydrate metabolism</keyword>
<evidence type="ECO:0000313" key="3">
    <source>
        <dbReference type="Proteomes" id="UP000501602"/>
    </source>
</evidence>
<dbReference type="Proteomes" id="UP000501602">
    <property type="component" value="Chromosome"/>
</dbReference>
<dbReference type="PANTHER" id="PTHR18964">
    <property type="entry name" value="ROK (REPRESSOR, ORF, KINASE) FAMILY"/>
    <property type="match status" value="1"/>
</dbReference>
<accession>A0A6H1UBJ9</accession>
<dbReference type="InterPro" id="IPR049874">
    <property type="entry name" value="ROK_cs"/>
</dbReference>
<dbReference type="RefSeq" id="WP_168659004.1">
    <property type="nucleotide sequence ID" value="NZ_CP051180.1"/>
</dbReference>
<gene>
    <name evidence="2" type="ORF">HER31_01795</name>
</gene>
<dbReference type="PROSITE" id="PS01125">
    <property type="entry name" value="ROK"/>
    <property type="match status" value="1"/>
</dbReference>
<dbReference type="InterPro" id="IPR000600">
    <property type="entry name" value="ROK"/>
</dbReference>
<dbReference type="Pfam" id="PF00480">
    <property type="entry name" value="ROK"/>
    <property type="match status" value="1"/>
</dbReference>
<dbReference type="KEGG" id="fes:HER31_01795"/>
<protein>
    <submittedName>
        <fullName evidence="2">ROK family protein</fullName>
    </submittedName>
</protein>
<dbReference type="AlphaFoldDB" id="A0A6H1UBJ9"/>
<evidence type="ECO:0000313" key="2">
    <source>
        <dbReference type="EMBL" id="QIZ75743.1"/>
    </source>
</evidence>
<dbReference type="SUPFAM" id="SSF53067">
    <property type="entry name" value="Actin-like ATPase domain"/>
    <property type="match status" value="1"/>
</dbReference>
<reference evidence="2 3" key="1">
    <citation type="submission" date="2020-04" db="EMBL/GenBank/DDBJ databases">
        <title>Ferrimonas sp. S7 isolated from sea water.</title>
        <authorList>
            <person name="Bae S.S."/>
            <person name="Baek K."/>
        </authorList>
    </citation>
    <scope>NUCLEOTIDE SEQUENCE [LARGE SCALE GENOMIC DNA]</scope>
    <source>
        <strain evidence="2 3">S7</strain>
    </source>
</reference>
<dbReference type="GO" id="GO:0004396">
    <property type="term" value="F:hexokinase activity"/>
    <property type="evidence" value="ECO:0007669"/>
    <property type="project" value="TreeGrafter"/>
</dbReference>
<dbReference type="EMBL" id="CP051180">
    <property type="protein sequence ID" value="QIZ75743.1"/>
    <property type="molecule type" value="Genomic_DNA"/>
</dbReference>
<dbReference type="CDD" id="cd24066">
    <property type="entry name" value="ASKHA_NBD_ROK_EcFRK-like"/>
    <property type="match status" value="1"/>
</dbReference>
<organism evidence="2 3">
    <name type="scientific">Ferrimonas lipolytica</name>
    <dbReference type="NCBI Taxonomy" id="2724191"/>
    <lineage>
        <taxon>Bacteria</taxon>
        <taxon>Pseudomonadati</taxon>
        <taxon>Pseudomonadota</taxon>
        <taxon>Gammaproteobacteria</taxon>
        <taxon>Alteromonadales</taxon>
        <taxon>Ferrimonadaceae</taxon>
        <taxon>Ferrimonas</taxon>
    </lineage>
</organism>
<name>A0A6H1UBJ9_9GAMM</name>
<sequence>MRIGIDLGGTKIELIALDRAGVERFRLRRATPQGSYPDTVATIAAMVLQCEQQLGCQATIGIGIPGVLSRQTGKVKNANSQCLNGQDLLTDVAQATGRPVRVANDANCFAVSEASDGAAANQQVVFAAIIGTGCGAGIVIDGKPLNGANGLCGEWGHNPMPWLGAKEHPLPQCFCGRYGCIEQFVSGSGYQRLYQRLSGAAVSAEQIERLATQGDKLALQAQAQLLHYLADALAHVVNLLDPDCIVLGGGLSNLDWLYPALNQQLPLRVLGRECVTPVVKNKHGDSSGVRGAAWLWEAQ</sequence>
<evidence type="ECO:0000256" key="1">
    <source>
        <dbReference type="ARBA" id="ARBA00023277"/>
    </source>
</evidence>
<dbReference type="Gene3D" id="3.30.420.40">
    <property type="match status" value="2"/>
</dbReference>
<proteinExistence type="predicted"/>
<dbReference type="InterPro" id="IPR043129">
    <property type="entry name" value="ATPase_NBD"/>
</dbReference>
<dbReference type="PANTHER" id="PTHR18964:SF174">
    <property type="entry name" value="D-ALLOSE KINASE-RELATED"/>
    <property type="match status" value="1"/>
</dbReference>